<proteinExistence type="predicted"/>
<evidence type="ECO:0000313" key="2">
    <source>
        <dbReference type="Proteomes" id="UP001295444"/>
    </source>
</evidence>
<protein>
    <submittedName>
        <fullName evidence="1">Uncharacterized protein</fullName>
    </submittedName>
</protein>
<sequence length="128" mass="15106">MADLYKSIMTLEQQHKRSQLMETYGELLQARSQLRDLLTKHHLRTLQHSKGFFYAHANIGGRYLARLLKGNAPRTQVRNLRLSSGAMMAFPNKIAEEFRQCYQSLYNLHEKDRQDEMDTEYIPECRNT</sequence>
<organism evidence="1 2">
    <name type="scientific">Pelobates cultripes</name>
    <name type="common">Western spadefoot toad</name>
    <dbReference type="NCBI Taxonomy" id="61616"/>
    <lineage>
        <taxon>Eukaryota</taxon>
        <taxon>Metazoa</taxon>
        <taxon>Chordata</taxon>
        <taxon>Craniata</taxon>
        <taxon>Vertebrata</taxon>
        <taxon>Euteleostomi</taxon>
        <taxon>Amphibia</taxon>
        <taxon>Batrachia</taxon>
        <taxon>Anura</taxon>
        <taxon>Pelobatoidea</taxon>
        <taxon>Pelobatidae</taxon>
        <taxon>Pelobates</taxon>
    </lineage>
</organism>
<dbReference type="EMBL" id="OW240917">
    <property type="protein sequence ID" value="CAH2302163.1"/>
    <property type="molecule type" value="Genomic_DNA"/>
</dbReference>
<reference evidence="1" key="1">
    <citation type="submission" date="2022-03" db="EMBL/GenBank/DDBJ databases">
        <authorList>
            <person name="Alioto T."/>
            <person name="Alioto T."/>
            <person name="Gomez Garrido J."/>
        </authorList>
    </citation>
    <scope>NUCLEOTIDE SEQUENCE</scope>
</reference>
<dbReference type="AlphaFoldDB" id="A0AAD1SJF1"/>
<name>A0AAD1SJF1_PELCU</name>
<accession>A0AAD1SJF1</accession>
<evidence type="ECO:0000313" key="1">
    <source>
        <dbReference type="EMBL" id="CAH2302163.1"/>
    </source>
</evidence>
<dbReference type="Proteomes" id="UP001295444">
    <property type="component" value="Chromosome 06"/>
</dbReference>
<keyword evidence="2" id="KW-1185">Reference proteome</keyword>
<gene>
    <name evidence="1" type="ORF">PECUL_23A054780</name>
</gene>